<reference evidence="3" key="1">
    <citation type="submission" date="2017-02" db="EMBL/GenBank/DDBJ databases">
        <authorList>
            <person name="Daims H."/>
        </authorList>
    </citation>
    <scope>NUCLEOTIDE SEQUENCE [LARGE SCALE GENOMIC DNA]</scope>
</reference>
<dbReference type="AlphaFoldDB" id="A0A1R4H301"/>
<keyword evidence="1" id="KW-1133">Transmembrane helix</keyword>
<sequence length="147" mass="16451">MTDIPTKMLRQSHINHLLTLRYFVINTLMITILTGCSSLGTYGTKGQSKEDFIRYVEEVFRLQNKMTSEMMALSDDDATTPCNPSLSHAEQQMQTVCADLNEYVSRDIDGLSTGLLLRRRVEKSAVSCEKAALAIDVLLKKYSASAH</sequence>
<dbReference type="EMBL" id="FUKI01000057">
    <property type="protein sequence ID" value="SJM90566.1"/>
    <property type="molecule type" value="Genomic_DNA"/>
</dbReference>
<keyword evidence="1" id="KW-0812">Transmembrane</keyword>
<dbReference type="RefSeq" id="WP_245807882.1">
    <property type="nucleotide sequence ID" value="NZ_FUKI01000057.1"/>
</dbReference>
<dbReference type="Proteomes" id="UP000195667">
    <property type="component" value="Unassembled WGS sequence"/>
</dbReference>
<proteinExistence type="predicted"/>
<feature type="transmembrane region" description="Helical" evidence="1">
    <location>
        <begin position="20"/>
        <end position="42"/>
    </location>
</feature>
<keyword evidence="3" id="KW-1185">Reference proteome</keyword>
<accession>A0A1R4H301</accession>
<evidence type="ECO:0000256" key="1">
    <source>
        <dbReference type="SAM" id="Phobius"/>
    </source>
</evidence>
<name>A0A1R4H301_9GAMM</name>
<protein>
    <submittedName>
        <fullName evidence="2">Uncharacterized protein</fullName>
    </submittedName>
</protein>
<keyword evidence="1" id="KW-0472">Membrane</keyword>
<gene>
    <name evidence="2" type="ORF">CRENPOLYSF1_150034</name>
</gene>
<evidence type="ECO:0000313" key="3">
    <source>
        <dbReference type="Proteomes" id="UP000195667"/>
    </source>
</evidence>
<evidence type="ECO:0000313" key="2">
    <source>
        <dbReference type="EMBL" id="SJM90566.1"/>
    </source>
</evidence>
<organism evidence="2 3">
    <name type="scientific">Crenothrix polyspora</name>
    <dbReference type="NCBI Taxonomy" id="360316"/>
    <lineage>
        <taxon>Bacteria</taxon>
        <taxon>Pseudomonadati</taxon>
        <taxon>Pseudomonadota</taxon>
        <taxon>Gammaproteobacteria</taxon>
        <taxon>Methylococcales</taxon>
        <taxon>Crenotrichaceae</taxon>
        <taxon>Crenothrix</taxon>
    </lineage>
</organism>